<keyword evidence="2" id="KW-1185">Reference proteome</keyword>
<dbReference type="Proteomes" id="UP000305948">
    <property type="component" value="Unassembled WGS sequence"/>
</dbReference>
<dbReference type="PROSITE" id="PS51257">
    <property type="entry name" value="PROKAR_LIPOPROTEIN"/>
    <property type="match status" value="1"/>
</dbReference>
<proteinExistence type="predicted"/>
<dbReference type="EMBL" id="ML213511">
    <property type="protein sequence ID" value="TFK51208.1"/>
    <property type="molecule type" value="Genomic_DNA"/>
</dbReference>
<reference evidence="1 2" key="1">
    <citation type="journal article" date="2019" name="Nat. Ecol. Evol.">
        <title>Megaphylogeny resolves global patterns of mushroom evolution.</title>
        <authorList>
            <person name="Varga T."/>
            <person name="Krizsan K."/>
            <person name="Foldi C."/>
            <person name="Dima B."/>
            <person name="Sanchez-Garcia M."/>
            <person name="Sanchez-Ramirez S."/>
            <person name="Szollosi G.J."/>
            <person name="Szarkandi J.G."/>
            <person name="Papp V."/>
            <person name="Albert L."/>
            <person name="Andreopoulos W."/>
            <person name="Angelini C."/>
            <person name="Antonin V."/>
            <person name="Barry K.W."/>
            <person name="Bougher N.L."/>
            <person name="Buchanan P."/>
            <person name="Buyck B."/>
            <person name="Bense V."/>
            <person name="Catcheside P."/>
            <person name="Chovatia M."/>
            <person name="Cooper J."/>
            <person name="Damon W."/>
            <person name="Desjardin D."/>
            <person name="Finy P."/>
            <person name="Geml J."/>
            <person name="Haridas S."/>
            <person name="Hughes K."/>
            <person name="Justo A."/>
            <person name="Karasinski D."/>
            <person name="Kautmanova I."/>
            <person name="Kiss B."/>
            <person name="Kocsube S."/>
            <person name="Kotiranta H."/>
            <person name="LaButti K.M."/>
            <person name="Lechner B.E."/>
            <person name="Liimatainen K."/>
            <person name="Lipzen A."/>
            <person name="Lukacs Z."/>
            <person name="Mihaltcheva S."/>
            <person name="Morgado L.N."/>
            <person name="Niskanen T."/>
            <person name="Noordeloos M.E."/>
            <person name="Ohm R.A."/>
            <person name="Ortiz-Santana B."/>
            <person name="Ovrebo C."/>
            <person name="Racz N."/>
            <person name="Riley R."/>
            <person name="Savchenko A."/>
            <person name="Shiryaev A."/>
            <person name="Soop K."/>
            <person name="Spirin V."/>
            <person name="Szebenyi C."/>
            <person name="Tomsovsky M."/>
            <person name="Tulloss R.E."/>
            <person name="Uehling J."/>
            <person name="Grigoriev I.V."/>
            <person name="Vagvolgyi C."/>
            <person name="Papp T."/>
            <person name="Martin F.M."/>
            <person name="Miettinen O."/>
            <person name="Hibbett D.S."/>
            <person name="Nagy L.G."/>
        </authorList>
    </citation>
    <scope>NUCLEOTIDE SEQUENCE [LARGE SCALE GENOMIC DNA]</scope>
    <source>
        <strain evidence="1 2">OMC1185</strain>
    </source>
</reference>
<organism evidence="1 2">
    <name type="scientific">Heliocybe sulcata</name>
    <dbReference type="NCBI Taxonomy" id="5364"/>
    <lineage>
        <taxon>Eukaryota</taxon>
        <taxon>Fungi</taxon>
        <taxon>Dikarya</taxon>
        <taxon>Basidiomycota</taxon>
        <taxon>Agaricomycotina</taxon>
        <taxon>Agaricomycetes</taxon>
        <taxon>Gloeophyllales</taxon>
        <taxon>Gloeophyllaceae</taxon>
        <taxon>Heliocybe</taxon>
    </lineage>
</organism>
<dbReference type="AlphaFoldDB" id="A0A5C3N4Z4"/>
<evidence type="ECO:0000313" key="1">
    <source>
        <dbReference type="EMBL" id="TFK51208.1"/>
    </source>
</evidence>
<name>A0A5C3N4Z4_9AGAM</name>
<evidence type="ECO:0000313" key="2">
    <source>
        <dbReference type="Proteomes" id="UP000305948"/>
    </source>
</evidence>
<sequence>MKGPSYVTPPSGIWTLTSAACLRGTYDASTPRLPVVHSKSRNEHSVPYWAGT</sequence>
<protein>
    <submittedName>
        <fullName evidence="1">Uncharacterized protein</fullName>
    </submittedName>
</protein>
<accession>A0A5C3N4Z4</accession>
<gene>
    <name evidence="1" type="ORF">OE88DRAFT_1659030</name>
</gene>